<dbReference type="GO" id="GO:0032259">
    <property type="term" value="P:methylation"/>
    <property type="evidence" value="ECO:0007669"/>
    <property type="project" value="UniProtKB-KW"/>
</dbReference>
<keyword evidence="1 3" id="KW-0489">Methyltransferase</keyword>
<keyword evidence="4" id="KW-1185">Reference proteome</keyword>
<evidence type="ECO:0000256" key="1">
    <source>
        <dbReference type="ARBA" id="ARBA00022603"/>
    </source>
</evidence>
<dbReference type="AlphaFoldDB" id="A0AA51RQ54"/>
<sequence>MTAEKKHYFDHQQQALKAIGLPAIDEASLQQSWALNQLMKETLDGTHAVSFSLPDFMSLALYESSYGYYMAGRSPIGHDGDFVTAPEISSILARALASYLAPQLIEVKGHLLEFGAGRGALAVDLWRTVPEIEHYWIVEPSPILREQQRLSLRSAGIDLERCHWIQSPEQCPEQAILIGNEVLDALPFFQVKKRNGEWLENRVISSGQGWESVWCSVTSEPLIRWIQQHEDKLPDVEEFVIEAAPQRGQWLLSWLERLIKGGCIFLDYGHEAREFFSLIRRSGSLQCYFRHHRHGEFTLIPGAQDITSHVNFSELCGVIESAGYTLSGFCNQRDFILQSGCVESLPDVGDLTQRIIQSQQLQQLMMPGEMGDLVKAIAFTKQFRENAAPMIPCNLVARL</sequence>
<keyword evidence="2 3" id="KW-0808">Transferase</keyword>
<dbReference type="InterPro" id="IPR038375">
    <property type="entry name" value="NDUFAF7_sf"/>
</dbReference>
<dbReference type="Pfam" id="PF02636">
    <property type="entry name" value="Methyltransf_28"/>
    <property type="match status" value="1"/>
</dbReference>
<dbReference type="InterPro" id="IPR029063">
    <property type="entry name" value="SAM-dependent_MTases_sf"/>
</dbReference>
<reference evidence="3 4" key="1">
    <citation type="submission" date="2023-08" db="EMBL/GenBank/DDBJ databases">
        <title>Pleionea litopenaei sp. nov., isolated from stomach of juvenile Litopenaeus vannamei.</title>
        <authorList>
            <person name="Rho A.M."/>
            <person name="Hwang C.Y."/>
        </authorList>
    </citation>
    <scope>NUCLEOTIDE SEQUENCE [LARGE SCALE GENOMIC DNA]</scope>
    <source>
        <strain evidence="3 4">HL-JVS1</strain>
    </source>
</reference>
<protein>
    <submittedName>
        <fullName evidence="3">SAM-dependent methyltransferase</fullName>
        <ecNumber evidence="3">2.1.1.-</ecNumber>
    </submittedName>
</protein>
<dbReference type="KEGG" id="plei:Q9312_10160"/>
<dbReference type="PANTHER" id="PTHR12049">
    <property type="entry name" value="PROTEIN ARGININE METHYLTRANSFERASE NDUFAF7, MITOCHONDRIAL"/>
    <property type="match status" value="1"/>
</dbReference>
<dbReference type="RefSeq" id="WP_309200729.1">
    <property type="nucleotide sequence ID" value="NZ_CP133548.1"/>
</dbReference>
<dbReference type="InterPro" id="IPR003788">
    <property type="entry name" value="NDUFAF7"/>
</dbReference>
<evidence type="ECO:0000256" key="2">
    <source>
        <dbReference type="ARBA" id="ARBA00022679"/>
    </source>
</evidence>
<organism evidence="3 4">
    <name type="scientific">Pleionea litopenaei</name>
    <dbReference type="NCBI Taxonomy" id="3070815"/>
    <lineage>
        <taxon>Bacteria</taxon>
        <taxon>Pseudomonadati</taxon>
        <taxon>Pseudomonadota</taxon>
        <taxon>Gammaproteobacteria</taxon>
        <taxon>Oceanospirillales</taxon>
        <taxon>Pleioneaceae</taxon>
        <taxon>Pleionea</taxon>
    </lineage>
</organism>
<dbReference type="Proteomes" id="UP001239782">
    <property type="component" value="Chromosome"/>
</dbReference>
<evidence type="ECO:0000313" key="3">
    <source>
        <dbReference type="EMBL" id="WMS85576.1"/>
    </source>
</evidence>
<gene>
    <name evidence="3" type="ORF">Q9312_10160</name>
</gene>
<dbReference type="PANTHER" id="PTHR12049:SF7">
    <property type="entry name" value="PROTEIN ARGININE METHYLTRANSFERASE NDUFAF7, MITOCHONDRIAL"/>
    <property type="match status" value="1"/>
</dbReference>
<proteinExistence type="predicted"/>
<dbReference type="Gene3D" id="3.40.50.12710">
    <property type="match status" value="1"/>
</dbReference>
<name>A0AA51RQ54_9GAMM</name>
<dbReference type="EC" id="2.1.1.-" evidence="3"/>
<dbReference type="GO" id="GO:0035243">
    <property type="term" value="F:protein-arginine omega-N symmetric methyltransferase activity"/>
    <property type="evidence" value="ECO:0007669"/>
    <property type="project" value="TreeGrafter"/>
</dbReference>
<evidence type="ECO:0000313" key="4">
    <source>
        <dbReference type="Proteomes" id="UP001239782"/>
    </source>
</evidence>
<dbReference type="EMBL" id="CP133548">
    <property type="protein sequence ID" value="WMS85576.1"/>
    <property type="molecule type" value="Genomic_DNA"/>
</dbReference>
<accession>A0AA51RQ54</accession>
<dbReference type="SUPFAM" id="SSF53335">
    <property type="entry name" value="S-adenosyl-L-methionine-dependent methyltransferases"/>
    <property type="match status" value="1"/>
</dbReference>